<keyword evidence="6 9" id="KW-0255">Endonuclease</keyword>
<dbReference type="PANTHER" id="PTHR46986:SF1">
    <property type="entry name" value="ENDORIBONUCLEASE YBEY, CHLOROPLASTIC"/>
    <property type="match status" value="1"/>
</dbReference>
<dbReference type="EMBL" id="FODF01000002">
    <property type="protein sequence ID" value="SEN28732.1"/>
    <property type="molecule type" value="Genomic_DNA"/>
</dbReference>
<evidence type="ECO:0000256" key="8">
    <source>
        <dbReference type="ARBA" id="ARBA00022833"/>
    </source>
</evidence>
<evidence type="ECO:0000256" key="7">
    <source>
        <dbReference type="ARBA" id="ARBA00022801"/>
    </source>
</evidence>
<keyword evidence="11" id="KW-1185">Reference proteome</keyword>
<dbReference type="GO" id="GO:0004521">
    <property type="term" value="F:RNA endonuclease activity"/>
    <property type="evidence" value="ECO:0007669"/>
    <property type="project" value="UniProtKB-UniRule"/>
</dbReference>
<keyword evidence="4 9" id="KW-0540">Nuclease</keyword>
<comment type="cofactor">
    <cofactor evidence="9">
        <name>Zn(2+)</name>
        <dbReference type="ChEBI" id="CHEBI:29105"/>
    </cofactor>
    <text evidence="9">Binds 1 zinc ion.</text>
</comment>
<evidence type="ECO:0000313" key="10">
    <source>
        <dbReference type="EMBL" id="SEN28732.1"/>
    </source>
</evidence>
<evidence type="ECO:0000256" key="1">
    <source>
        <dbReference type="ARBA" id="ARBA00010875"/>
    </source>
</evidence>
<sequence>MEIIFDDRQEFKKLEEGIMDNIESVIKECLDYEGYSDDYEVSLSFVTNNEIKKLNNNFRGIDKVTDVLSFPMMTEDDFDIEYEEESLGDIVISIERASEQADEYGHSLEREICFLVCHSMFHLLGYDHMEEDEAKDMHAREEAVLGKLSITRDK</sequence>
<dbReference type="InterPro" id="IPR002036">
    <property type="entry name" value="YbeY"/>
</dbReference>
<keyword evidence="5 9" id="KW-0479">Metal-binding</keyword>
<dbReference type="Proteomes" id="UP000199512">
    <property type="component" value="Unassembled WGS sequence"/>
</dbReference>
<keyword evidence="7 9" id="KW-0378">Hydrolase</keyword>
<dbReference type="OrthoDB" id="9807740at2"/>
<dbReference type="GO" id="GO:0008270">
    <property type="term" value="F:zinc ion binding"/>
    <property type="evidence" value="ECO:0007669"/>
    <property type="project" value="UniProtKB-UniRule"/>
</dbReference>
<dbReference type="Pfam" id="PF02130">
    <property type="entry name" value="YbeY"/>
    <property type="match status" value="1"/>
</dbReference>
<evidence type="ECO:0000256" key="2">
    <source>
        <dbReference type="ARBA" id="ARBA00022517"/>
    </source>
</evidence>
<keyword evidence="8 9" id="KW-0862">Zinc</keyword>
<dbReference type="AlphaFoldDB" id="A0A1H8FAF9"/>
<evidence type="ECO:0000256" key="6">
    <source>
        <dbReference type="ARBA" id="ARBA00022759"/>
    </source>
</evidence>
<comment type="similarity">
    <text evidence="1 9">Belongs to the endoribonuclease YbeY family.</text>
</comment>
<proteinExistence type="inferred from homology"/>
<keyword evidence="9" id="KW-0963">Cytoplasm</keyword>
<reference evidence="10 11" key="1">
    <citation type="submission" date="2016-10" db="EMBL/GenBank/DDBJ databases">
        <authorList>
            <person name="de Groot N.N."/>
        </authorList>
    </citation>
    <scope>NUCLEOTIDE SEQUENCE [LARGE SCALE GENOMIC DNA]</scope>
    <source>
        <strain evidence="10 11">Calf135</strain>
    </source>
</reference>
<evidence type="ECO:0000256" key="4">
    <source>
        <dbReference type="ARBA" id="ARBA00022722"/>
    </source>
</evidence>
<dbReference type="GO" id="GO:0004222">
    <property type="term" value="F:metalloendopeptidase activity"/>
    <property type="evidence" value="ECO:0007669"/>
    <property type="project" value="InterPro"/>
</dbReference>
<keyword evidence="2 9" id="KW-0690">Ribosome biogenesis</keyword>
<gene>
    <name evidence="9" type="primary">ybeY</name>
    <name evidence="10" type="ORF">SAMN05216454_10255</name>
</gene>
<accession>A0A1H8FAF9</accession>
<dbReference type="STRING" id="215200.SAMN05216454_10255"/>
<dbReference type="EC" id="3.1.-.-" evidence="9"/>
<dbReference type="InterPro" id="IPR023091">
    <property type="entry name" value="MetalPrtase_cat_dom_sf_prd"/>
</dbReference>
<dbReference type="RefSeq" id="WP_091973888.1">
    <property type="nucleotide sequence ID" value="NZ_FODF01000002.1"/>
</dbReference>
<dbReference type="Gene3D" id="3.40.390.30">
    <property type="entry name" value="Metalloproteases ('zincins'), catalytic domain"/>
    <property type="match status" value="1"/>
</dbReference>
<dbReference type="NCBIfam" id="TIGR00043">
    <property type="entry name" value="rRNA maturation RNase YbeY"/>
    <property type="match status" value="1"/>
</dbReference>
<evidence type="ECO:0000256" key="3">
    <source>
        <dbReference type="ARBA" id="ARBA00022552"/>
    </source>
</evidence>
<organism evidence="10 11">
    <name type="scientific">Peptostreptococcus russellii</name>
    <dbReference type="NCBI Taxonomy" id="215200"/>
    <lineage>
        <taxon>Bacteria</taxon>
        <taxon>Bacillati</taxon>
        <taxon>Bacillota</taxon>
        <taxon>Clostridia</taxon>
        <taxon>Peptostreptococcales</taxon>
        <taxon>Peptostreptococcaceae</taxon>
        <taxon>Peptostreptococcus</taxon>
    </lineage>
</organism>
<evidence type="ECO:0000313" key="11">
    <source>
        <dbReference type="Proteomes" id="UP000199512"/>
    </source>
</evidence>
<dbReference type="GO" id="GO:0005737">
    <property type="term" value="C:cytoplasm"/>
    <property type="evidence" value="ECO:0007669"/>
    <property type="project" value="UniProtKB-SubCell"/>
</dbReference>
<evidence type="ECO:0000256" key="5">
    <source>
        <dbReference type="ARBA" id="ARBA00022723"/>
    </source>
</evidence>
<feature type="binding site" evidence="9">
    <location>
        <position position="122"/>
    </location>
    <ligand>
        <name>Zn(2+)</name>
        <dbReference type="ChEBI" id="CHEBI:29105"/>
        <note>catalytic</note>
    </ligand>
</feature>
<dbReference type="SUPFAM" id="SSF55486">
    <property type="entry name" value="Metalloproteases ('zincins'), catalytic domain"/>
    <property type="match status" value="1"/>
</dbReference>
<dbReference type="HAMAP" id="MF_00009">
    <property type="entry name" value="Endoribonucl_YbeY"/>
    <property type="match status" value="1"/>
</dbReference>
<feature type="binding site" evidence="9">
    <location>
        <position position="128"/>
    </location>
    <ligand>
        <name>Zn(2+)</name>
        <dbReference type="ChEBI" id="CHEBI:29105"/>
        <note>catalytic</note>
    </ligand>
</feature>
<evidence type="ECO:0000256" key="9">
    <source>
        <dbReference type="HAMAP-Rule" id="MF_00009"/>
    </source>
</evidence>
<protein>
    <recommendedName>
        <fullName evidence="9">Endoribonuclease YbeY</fullName>
        <ecNumber evidence="9">3.1.-.-</ecNumber>
    </recommendedName>
</protein>
<comment type="subcellular location">
    <subcellularLocation>
        <location evidence="9">Cytoplasm</location>
    </subcellularLocation>
</comment>
<feature type="binding site" evidence="9">
    <location>
        <position position="118"/>
    </location>
    <ligand>
        <name>Zn(2+)</name>
        <dbReference type="ChEBI" id="CHEBI:29105"/>
        <note>catalytic</note>
    </ligand>
</feature>
<name>A0A1H8FAF9_9FIRM</name>
<keyword evidence="3 9" id="KW-0698">rRNA processing</keyword>
<dbReference type="GO" id="GO:0006364">
    <property type="term" value="P:rRNA processing"/>
    <property type="evidence" value="ECO:0007669"/>
    <property type="project" value="UniProtKB-UniRule"/>
</dbReference>
<dbReference type="PANTHER" id="PTHR46986">
    <property type="entry name" value="ENDORIBONUCLEASE YBEY, CHLOROPLASTIC"/>
    <property type="match status" value="1"/>
</dbReference>
<comment type="function">
    <text evidence="9">Single strand-specific metallo-endoribonuclease involved in late-stage 70S ribosome quality control and in maturation of the 3' terminus of the 16S rRNA.</text>
</comment>